<evidence type="ECO:0000256" key="4">
    <source>
        <dbReference type="PIRNR" id="PIRNR016020"/>
    </source>
</evidence>
<evidence type="ECO:0000313" key="7">
    <source>
        <dbReference type="Proteomes" id="UP000198644"/>
    </source>
</evidence>
<dbReference type="OrthoDB" id="9790727at2"/>
<dbReference type="PANTHER" id="PTHR11122">
    <property type="entry name" value="APOSPORY-ASSOCIATED PROTEIN C-RELATED"/>
    <property type="match status" value="1"/>
</dbReference>
<dbReference type="GO" id="GO:0030246">
    <property type="term" value="F:carbohydrate binding"/>
    <property type="evidence" value="ECO:0007669"/>
    <property type="project" value="UniProtKB-UniRule"/>
</dbReference>
<evidence type="ECO:0000256" key="3">
    <source>
        <dbReference type="ARBA" id="ARBA00023235"/>
    </source>
</evidence>
<dbReference type="GO" id="GO:0005975">
    <property type="term" value="P:carbohydrate metabolic process"/>
    <property type="evidence" value="ECO:0007669"/>
    <property type="project" value="InterPro"/>
</dbReference>
<dbReference type="PANTHER" id="PTHR11122:SF13">
    <property type="entry name" value="GLUCOSE-6-PHOSPHATE 1-EPIMERASE"/>
    <property type="match status" value="1"/>
</dbReference>
<dbReference type="InterPro" id="IPR008183">
    <property type="entry name" value="Aldose_1/G6P_1-epimerase"/>
</dbReference>
<dbReference type="PIRSF" id="PIRSF016020">
    <property type="entry name" value="PHexose_mutarotase"/>
    <property type="match status" value="1"/>
</dbReference>
<feature type="active site" evidence="5">
    <location>
        <position position="172"/>
    </location>
</feature>
<dbReference type="Proteomes" id="UP000198644">
    <property type="component" value="Unassembled WGS sequence"/>
</dbReference>
<proteinExistence type="inferred from homology"/>
<sequence>MQQDVAGSRFTSLITEGELDALDIRHPDFHATVFLQGAHLTRFCPTGEENWLWMSDEVRLEKGRAIRGGIPVCWPWFGDPVRNESPVRDRVATDLPHGFARTSPWALQAIEETDRTVTLNLKLDTSPEPATLPWRGQAEATIGFRFSRSTLSIDLATRNTGADPLAISQALHTYLPTTEIQRSRILGLEHCDYLDTLDDWRKIMQRGDVTFAGETDRIYLAAPDLDILTPTHRYHLTARGSGSTVVWNPGPEKAARLSAFPDNAWRTMLCVETANAATDYRSLDSGQTRSLGLTLTRTDGGQ</sequence>
<dbReference type="RefSeq" id="WP_092008777.1">
    <property type="nucleotide sequence ID" value="NZ_FOYW01000001.1"/>
</dbReference>
<dbReference type="InterPro" id="IPR011013">
    <property type="entry name" value="Gal_mutarotase_sf_dom"/>
</dbReference>
<dbReference type="InterPro" id="IPR014718">
    <property type="entry name" value="GH-type_carb-bd"/>
</dbReference>
<evidence type="ECO:0000256" key="2">
    <source>
        <dbReference type="ARBA" id="ARBA00005866"/>
    </source>
</evidence>
<dbReference type="CDD" id="cd09020">
    <property type="entry name" value="D-hex-6-P-epi_like"/>
    <property type="match status" value="1"/>
</dbReference>
<feature type="active site" evidence="5">
    <location>
        <position position="272"/>
    </location>
</feature>
<accession>A0A1I6GX87</accession>
<evidence type="ECO:0000256" key="5">
    <source>
        <dbReference type="PIRSR" id="PIRSR016020-1"/>
    </source>
</evidence>
<dbReference type="EMBL" id="FOYW01000001">
    <property type="protein sequence ID" value="SFR46873.1"/>
    <property type="molecule type" value="Genomic_DNA"/>
</dbReference>
<dbReference type="GO" id="GO:0047938">
    <property type="term" value="F:glucose-6-phosphate 1-epimerase activity"/>
    <property type="evidence" value="ECO:0007669"/>
    <property type="project" value="UniProtKB-UniRule"/>
</dbReference>
<comment type="similarity">
    <text evidence="2 4">Belongs to the glucose-6-phosphate 1-epimerase family.</text>
</comment>
<dbReference type="SUPFAM" id="SSF74650">
    <property type="entry name" value="Galactose mutarotase-like"/>
    <property type="match status" value="1"/>
</dbReference>
<name>A0A1I6GX87_9GAMM</name>
<organism evidence="6 7">
    <name type="scientific">Marinobacter daqiaonensis</name>
    <dbReference type="NCBI Taxonomy" id="650891"/>
    <lineage>
        <taxon>Bacteria</taxon>
        <taxon>Pseudomonadati</taxon>
        <taxon>Pseudomonadota</taxon>
        <taxon>Gammaproteobacteria</taxon>
        <taxon>Pseudomonadales</taxon>
        <taxon>Marinobacteraceae</taxon>
        <taxon>Marinobacter</taxon>
    </lineage>
</organism>
<evidence type="ECO:0000313" key="6">
    <source>
        <dbReference type="EMBL" id="SFR46873.1"/>
    </source>
</evidence>
<dbReference type="InterPro" id="IPR025532">
    <property type="entry name" value="G6P_1-epimerase"/>
</dbReference>
<dbReference type="STRING" id="650891.SAMN05216203_0573"/>
<reference evidence="6 7" key="1">
    <citation type="submission" date="2016-10" db="EMBL/GenBank/DDBJ databases">
        <authorList>
            <person name="de Groot N.N."/>
        </authorList>
    </citation>
    <scope>NUCLEOTIDE SEQUENCE [LARGE SCALE GENOMIC DNA]</scope>
    <source>
        <strain evidence="6 7">CGMCC 1.9167</strain>
    </source>
</reference>
<keyword evidence="3 4" id="KW-0413">Isomerase</keyword>
<dbReference type="EC" id="5.1.3.15" evidence="4"/>
<protein>
    <recommendedName>
        <fullName evidence="4">Putative glucose-6-phosphate 1-epimerase</fullName>
        <ecNumber evidence="4">5.1.3.15</ecNumber>
    </recommendedName>
</protein>
<dbReference type="Gene3D" id="2.70.98.10">
    <property type="match status" value="1"/>
</dbReference>
<dbReference type="AlphaFoldDB" id="A0A1I6GX87"/>
<evidence type="ECO:0000256" key="1">
    <source>
        <dbReference type="ARBA" id="ARBA00001096"/>
    </source>
</evidence>
<gene>
    <name evidence="6" type="ORF">SAMN05216203_0573</name>
</gene>
<dbReference type="Pfam" id="PF01263">
    <property type="entry name" value="Aldose_epim"/>
    <property type="match status" value="1"/>
</dbReference>
<comment type="catalytic activity">
    <reaction evidence="1">
        <text>alpha-D-glucose 6-phosphate = beta-D-glucose 6-phosphate</text>
        <dbReference type="Rhea" id="RHEA:16249"/>
        <dbReference type="ChEBI" id="CHEBI:58225"/>
        <dbReference type="ChEBI" id="CHEBI:58247"/>
        <dbReference type="EC" id="5.1.3.15"/>
    </reaction>
</comment>
<keyword evidence="7" id="KW-1185">Reference proteome</keyword>